<protein>
    <recommendedName>
        <fullName evidence="1">SH3b domain-containing protein</fullName>
    </recommendedName>
</protein>
<evidence type="ECO:0000259" key="1">
    <source>
        <dbReference type="PROSITE" id="PS51781"/>
    </source>
</evidence>
<reference evidence="2 3" key="1">
    <citation type="journal article" date="2016" name="Nat. Commun.">
        <title>Thousands of microbial genomes shed light on interconnected biogeochemical processes in an aquifer system.</title>
        <authorList>
            <person name="Anantharaman K."/>
            <person name="Brown C.T."/>
            <person name="Hug L.A."/>
            <person name="Sharon I."/>
            <person name="Castelle C.J."/>
            <person name="Probst A.J."/>
            <person name="Thomas B.C."/>
            <person name="Singh A."/>
            <person name="Wilkins M.J."/>
            <person name="Karaoz U."/>
            <person name="Brodie E.L."/>
            <person name="Williams K.H."/>
            <person name="Hubbard S.S."/>
            <person name="Banfield J.F."/>
        </authorList>
    </citation>
    <scope>NUCLEOTIDE SEQUENCE [LARGE SCALE GENOMIC DNA]</scope>
</reference>
<dbReference type="EMBL" id="MGDD01000012">
    <property type="protein sequence ID" value="OGL49810.1"/>
    <property type="molecule type" value="Genomic_DNA"/>
</dbReference>
<evidence type="ECO:0000313" key="3">
    <source>
        <dbReference type="Proteomes" id="UP000179266"/>
    </source>
</evidence>
<proteinExistence type="predicted"/>
<dbReference type="Pfam" id="PF08239">
    <property type="entry name" value="SH3_3"/>
    <property type="match status" value="1"/>
</dbReference>
<feature type="domain" description="SH3b" evidence="1">
    <location>
        <begin position="1"/>
        <end position="53"/>
    </location>
</feature>
<gene>
    <name evidence="2" type="ORF">A2161_17810</name>
</gene>
<accession>A0A1F7S7S3</accession>
<dbReference type="PROSITE" id="PS51781">
    <property type="entry name" value="SH3B"/>
    <property type="match status" value="1"/>
</dbReference>
<dbReference type="Proteomes" id="UP000179266">
    <property type="component" value="Unassembled WGS sequence"/>
</dbReference>
<dbReference type="Gene3D" id="2.30.30.40">
    <property type="entry name" value="SH3 Domains"/>
    <property type="match status" value="1"/>
</dbReference>
<dbReference type="AlphaFoldDB" id="A0A1F7S7S3"/>
<comment type="caution">
    <text evidence="2">The sequence shown here is derived from an EMBL/GenBank/DDBJ whole genome shotgun (WGS) entry which is preliminary data.</text>
</comment>
<dbReference type="InterPro" id="IPR003646">
    <property type="entry name" value="SH3-like_bac-type"/>
</dbReference>
<organism evidence="2 3">
    <name type="scientific">Candidatus Schekmanbacteria bacterium RBG_13_48_7</name>
    <dbReference type="NCBI Taxonomy" id="1817878"/>
    <lineage>
        <taxon>Bacteria</taxon>
        <taxon>Candidatus Schekmaniibacteriota</taxon>
    </lineage>
</organism>
<name>A0A1F7S7S3_9BACT</name>
<evidence type="ECO:0000313" key="2">
    <source>
        <dbReference type="EMBL" id="OGL49810.1"/>
    </source>
</evidence>
<sequence>MLENPNVKAKAIGTVIQGDELTILNYNGDWIKVTVNKTNQIGWLFQSFVKSSCKSKWWSGDTEKARNLAKIIFQDKRMKDYPIEHVRIEENYNKVSFISSIDKEFPKEDAQNFIKIWIPFVKEYFPSWSDHILSLNGKDAHDEYLLIADDSGALTFL</sequence>